<protein>
    <submittedName>
        <fullName evidence="2">CRISPR-associated protein Cas6</fullName>
    </submittedName>
</protein>
<dbReference type="EMBL" id="BJMH01000012">
    <property type="protein sequence ID" value="GEB33176.1"/>
    <property type="molecule type" value="Genomic_DNA"/>
</dbReference>
<proteinExistence type="predicted"/>
<dbReference type="Gene3D" id="3.30.70.1900">
    <property type="match status" value="1"/>
</dbReference>
<dbReference type="Proteomes" id="UP000316882">
    <property type="component" value="Unassembled WGS sequence"/>
</dbReference>
<evidence type="ECO:0000313" key="2">
    <source>
        <dbReference type="EMBL" id="GEB33176.1"/>
    </source>
</evidence>
<gene>
    <name evidence="2" type="primary">cas6</name>
    <name evidence="2" type="ORF">BPA01_27560</name>
</gene>
<dbReference type="AlphaFoldDB" id="A0A4Y3PMG9"/>
<dbReference type="STRING" id="54914.AV540_25225"/>
<dbReference type="Pfam" id="PF10040">
    <property type="entry name" value="CRISPR_Cas6"/>
    <property type="match status" value="1"/>
</dbReference>
<accession>A0A4Y3PMG9</accession>
<reference evidence="2 3" key="1">
    <citation type="submission" date="2019-06" db="EMBL/GenBank/DDBJ databases">
        <title>Whole genome shotgun sequence of Brevibacillus parabrevis NBRC 12334.</title>
        <authorList>
            <person name="Hosoyama A."/>
            <person name="Uohara A."/>
            <person name="Ohji S."/>
            <person name="Ichikawa N."/>
        </authorList>
    </citation>
    <scope>NUCLEOTIDE SEQUENCE [LARGE SCALE GENOMIC DNA]</scope>
    <source>
        <strain evidence="2 3">NBRC 12334</strain>
    </source>
</reference>
<keyword evidence="3" id="KW-1185">Reference proteome</keyword>
<feature type="domain" description="CRISPR-associated protein Cas6 C-terminal" evidence="1">
    <location>
        <begin position="200"/>
        <end position="319"/>
    </location>
</feature>
<sequence>MFEELRIAQYRFTLEAGEQGLELPAWKASTFRGAFGHVFKRLSCMHPEQACSSCTALSYCAYPYIFETRPDQEDGFMGKYDQVPRPYLFEVPQDKQTHYEAGDLLTFDLRLFGKAIDYAPLFVTAFKELGREGIGKGRKPFRLIHVENRDEYNGKHRSMYMNLESGIVHQPVVLTGKEIIERERARIDGAGGVEKVMIFFETPLRLKWKGQYTTDVQFSVLFRTFLRRMTGLLQFHHDVQPEWPIRELVERAERVRLVEKRVKWLDYDRYSVRQDVKMKMGGVVGWAVYEGEIAEFLPWLKAAEHTHVGKNTAFDLGRVRVLR</sequence>
<dbReference type="InterPro" id="IPR019267">
    <property type="entry name" value="CRISPR-assoc_Cas6_C"/>
</dbReference>
<organism evidence="2 3">
    <name type="scientific">Brevibacillus parabrevis</name>
    <dbReference type="NCBI Taxonomy" id="54914"/>
    <lineage>
        <taxon>Bacteria</taxon>
        <taxon>Bacillati</taxon>
        <taxon>Bacillota</taxon>
        <taxon>Bacilli</taxon>
        <taxon>Bacillales</taxon>
        <taxon>Paenibacillaceae</taxon>
        <taxon>Brevibacillus</taxon>
    </lineage>
</organism>
<evidence type="ECO:0000313" key="3">
    <source>
        <dbReference type="Proteomes" id="UP000316882"/>
    </source>
</evidence>
<dbReference type="RefSeq" id="WP_122965505.1">
    <property type="nucleotide sequence ID" value="NZ_BJMH01000012.1"/>
</dbReference>
<comment type="caution">
    <text evidence="2">The sequence shown here is derived from an EMBL/GenBank/DDBJ whole genome shotgun (WGS) entry which is preliminary data.</text>
</comment>
<name>A0A4Y3PMG9_BREPA</name>
<evidence type="ECO:0000259" key="1">
    <source>
        <dbReference type="Pfam" id="PF10040"/>
    </source>
</evidence>